<dbReference type="EMBL" id="LR031568">
    <property type="protein sequence ID" value="VDC61106.1"/>
    <property type="molecule type" value="Genomic_DNA"/>
</dbReference>
<evidence type="ECO:0000259" key="1">
    <source>
        <dbReference type="Pfam" id="PF13456"/>
    </source>
</evidence>
<dbReference type="InterPro" id="IPR036397">
    <property type="entry name" value="RNaseH_sf"/>
</dbReference>
<proteinExistence type="predicted"/>
<dbReference type="GO" id="GO:0004523">
    <property type="term" value="F:RNA-DNA hybrid ribonuclease activity"/>
    <property type="evidence" value="ECO:0007669"/>
    <property type="project" value="InterPro"/>
</dbReference>
<evidence type="ECO:0000259" key="2">
    <source>
        <dbReference type="Pfam" id="PF13966"/>
    </source>
</evidence>
<dbReference type="Gene3D" id="3.30.420.10">
    <property type="entry name" value="Ribonuclease H-like superfamily/Ribonuclease H"/>
    <property type="match status" value="1"/>
</dbReference>
<dbReference type="PANTHER" id="PTHR47074:SF78">
    <property type="entry name" value="GB|AAF30348.1-RELATED"/>
    <property type="match status" value="1"/>
</dbReference>
<dbReference type="Proteomes" id="UP000694005">
    <property type="component" value="Chromosome A09"/>
</dbReference>
<evidence type="ECO:0008006" key="5">
    <source>
        <dbReference type="Google" id="ProtNLM"/>
    </source>
</evidence>
<dbReference type="InterPro" id="IPR002156">
    <property type="entry name" value="RNaseH_domain"/>
</dbReference>
<dbReference type="InterPro" id="IPR026960">
    <property type="entry name" value="RVT-Znf"/>
</dbReference>
<evidence type="ECO:0000313" key="4">
    <source>
        <dbReference type="EMBL" id="VDC61106.1"/>
    </source>
</evidence>
<dbReference type="InterPro" id="IPR012337">
    <property type="entry name" value="RNaseH-like_sf"/>
</dbReference>
<dbReference type="InterPro" id="IPR044730">
    <property type="entry name" value="RNase_H-like_dom_plant"/>
</dbReference>
<feature type="domain" description="RNase H type-1" evidence="1">
    <location>
        <begin position="198"/>
        <end position="318"/>
    </location>
</feature>
<dbReference type="Gramene" id="A09p42510.2_BraZ1">
    <property type="protein sequence ID" value="A09p42510.2_BraZ1.CDS.1"/>
    <property type="gene ID" value="A09g42510.2_BraZ1"/>
</dbReference>
<name>A0A3P5Y1P4_BRACM</name>
<reference evidence="4" key="1">
    <citation type="submission" date="2018-11" db="EMBL/GenBank/DDBJ databases">
        <authorList>
            <consortium name="Genoscope - CEA"/>
            <person name="William W."/>
        </authorList>
    </citation>
    <scope>NUCLEOTIDE SEQUENCE</scope>
</reference>
<organism evidence="4">
    <name type="scientific">Brassica campestris</name>
    <name type="common">Field mustard</name>
    <dbReference type="NCBI Taxonomy" id="3711"/>
    <lineage>
        <taxon>Eukaryota</taxon>
        <taxon>Viridiplantae</taxon>
        <taxon>Streptophyta</taxon>
        <taxon>Embryophyta</taxon>
        <taxon>Tracheophyta</taxon>
        <taxon>Spermatophyta</taxon>
        <taxon>Magnoliopsida</taxon>
        <taxon>eudicotyledons</taxon>
        <taxon>Gunneridae</taxon>
        <taxon>Pentapetalae</taxon>
        <taxon>rosids</taxon>
        <taxon>malvids</taxon>
        <taxon>Brassicales</taxon>
        <taxon>Brassicaceae</taxon>
        <taxon>Brassiceae</taxon>
        <taxon>Brassica</taxon>
    </lineage>
</organism>
<protein>
    <recommendedName>
        <fullName evidence="5">RNase H type-1 domain-containing protein</fullName>
    </recommendedName>
</protein>
<dbReference type="PANTHER" id="PTHR47074">
    <property type="entry name" value="BNAC02G40300D PROTEIN"/>
    <property type="match status" value="1"/>
</dbReference>
<feature type="domain" description="Reverse transcriptase zinc-binding" evidence="2">
    <location>
        <begin position="18"/>
        <end position="84"/>
    </location>
</feature>
<dbReference type="InterPro" id="IPR052929">
    <property type="entry name" value="RNase_H-like_EbsB-rel"/>
</dbReference>
<accession>A0A3P5Y1P4</accession>
<sequence>MHLPENIVVQPTNGNLLLKQKMWRTKIPSKIHHFLWKLLSRSLPTGNNLRRRHITRDVLCKRCFQTEETESHLFFDCDYAKQIWRASGIANTTIDNPNATLEERIQACLLVSSSVRLQHYNDLPIWILWRLWKSRNRLIFQQKHTAWNLILGYAKNDANEWRNIGAQPMTDASSTHQRRESVSTKQWFLPPPGYMKCNVDGSYISSEREGTAGWVLRDDYGIYKGAAQSVGVKVGNVLDAELQALLMALQHCWMKGYRKIILESDCLKAIQILRDKDLYFSGYNWIRDIMWWARRFEDVRFSCVSREANKVADKLAKTSLHTGSFIFHNYVPLTITNLLHEDYVNVHL</sequence>
<dbReference type="AlphaFoldDB" id="A0A3P5Y1P4"/>
<dbReference type="Pfam" id="PF13966">
    <property type="entry name" value="zf-RVT"/>
    <property type="match status" value="1"/>
</dbReference>
<dbReference type="EMBL" id="LS974625">
    <property type="protein sequence ID" value="CAG7863784.1"/>
    <property type="molecule type" value="Genomic_DNA"/>
</dbReference>
<gene>
    <name evidence="4" type="ORF">BRAA09T38717Z</name>
    <name evidence="3" type="ORF">BRAPAZ1V2_A09P42510.2</name>
</gene>
<dbReference type="CDD" id="cd06222">
    <property type="entry name" value="RNase_H_like"/>
    <property type="match status" value="1"/>
</dbReference>
<dbReference type="Pfam" id="PF13456">
    <property type="entry name" value="RVT_3"/>
    <property type="match status" value="1"/>
</dbReference>
<evidence type="ECO:0000313" key="3">
    <source>
        <dbReference type="EMBL" id="CAG7863784.1"/>
    </source>
</evidence>
<dbReference type="SUPFAM" id="SSF53098">
    <property type="entry name" value="Ribonuclease H-like"/>
    <property type="match status" value="1"/>
</dbReference>
<dbReference type="GO" id="GO:0003676">
    <property type="term" value="F:nucleic acid binding"/>
    <property type="evidence" value="ECO:0007669"/>
    <property type="project" value="InterPro"/>
</dbReference>